<dbReference type="RefSeq" id="WP_201311661.1">
    <property type="nucleotide sequence ID" value="NZ_BLYI01000047.1"/>
</dbReference>
<dbReference type="EMBL" id="BLYI01000047">
    <property type="protein sequence ID" value="GFO85981.1"/>
    <property type="molecule type" value="Genomic_DNA"/>
</dbReference>
<accession>A0A916QAE5</accession>
<evidence type="ECO:0008006" key="3">
    <source>
        <dbReference type="Google" id="ProtNLM"/>
    </source>
</evidence>
<keyword evidence="2" id="KW-1185">Reference proteome</keyword>
<evidence type="ECO:0000313" key="2">
    <source>
        <dbReference type="Proteomes" id="UP000613208"/>
    </source>
</evidence>
<sequence length="215" mass="24297">MKKKEILIHKLCETALLPVGKTLYVWGGGWNESDTGAGKSAGRIGISPEWEAFFCSQDASYDYKTHRHEREKGLDCSGYIGWLLYNVLAPQGFPGDYVRKAGEQGKMLAERGFGSWKEPEEVTDWHPGDLMSSSRQGHVFLVLEECEDGSLLICHSSPPGVQVNGTVAADGSGYSIGIRKAETCMRRIAPEWCERYDRFWKGREYLTEYGQFRWK</sequence>
<name>A0A916QAE5_9FIRM</name>
<evidence type="ECO:0000313" key="1">
    <source>
        <dbReference type="EMBL" id="GFO85981.1"/>
    </source>
</evidence>
<comment type="caution">
    <text evidence="1">The sequence shown here is derived from an EMBL/GenBank/DDBJ whole genome shotgun (WGS) entry which is preliminary data.</text>
</comment>
<gene>
    <name evidence="1" type="ORF">ANBU17_23280</name>
</gene>
<proteinExistence type="predicted"/>
<organism evidence="1 2">
    <name type="scientific">Anaerostipes butyraticus</name>
    <dbReference type="NCBI Taxonomy" id="645466"/>
    <lineage>
        <taxon>Bacteria</taxon>
        <taxon>Bacillati</taxon>
        <taxon>Bacillota</taxon>
        <taxon>Clostridia</taxon>
        <taxon>Lachnospirales</taxon>
        <taxon>Lachnospiraceae</taxon>
        <taxon>Anaerostipes</taxon>
    </lineage>
</organism>
<protein>
    <recommendedName>
        <fullName evidence="3">NlpC/P60 domain-containing protein</fullName>
    </recommendedName>
</protein>
<dbReference type="AlphaFoldDB" id="A0A916QAE5"/>
<dbReference type="Proteomes" id="UP000613208">
    <property type="component" value="Unassembled WGS sequence"/>
</dbReference>
<dbReference type="Gene3D" id="3.90.1720.10">
    <property type="entry name" value="endopeptidase domain like (from Nostoc punctiforme)"/>
    <property type="match status" value="1"/>
</dbReference>
<reference evidence="1" key="1">
    <citation type="submission" date="2020-06" db="EMBL/GenBank/DDBJ databases">
        <title>Characterization of fructooligosaccharide metabolism and fructooligosaccharide-degrading enzymes in human commensal butyrate producers.</title>
        <authorList>
            <person name="Tanno H."/>
            <person name="Fujii T."/>
            <person name="Hirano K."/>
            <person name="Maeno S."/>
            <person name="Tonozuka T."/>
            <person name="Sakamoto M."/>
            <person name="Ohkuma M."/>
            <person name="Tochio T."/>
            <person name="Endo A."/>
        </authorList>
    </citation>
    <scope>NUCLEOTIDE SEQUENCE</scope>
    <source>
        <strain evidence="1">JCM 17466</strain>
    </source>
</reference>